<evidence type="ECO:0000256" key="5">
    <source>
        <dbReference type="SAM" id="SignalP"/>
    </source>
</evidence>
<keyword evidence="4" id="KW-0274">FAD</keyword>
<comment type="cofactor">
    <cofactor evidence="4">
        <name>FAD</name>
        <dbReference type="ChEBI" id="CHEBI:57692"/>
    </cofactor>
</comment>
<dbReference type="Pfam" id="PF05199">
    <property type="entry name" value="GMC_oxred_C"/>
    <property type="match status" value="1"/>
</dbReference>
<keyword evidence="5" id="KW-0732">Signal</keyword>
<feature type="domain" description="Glucose-methanol-choline oxidoreductase N-terminal" evidence="6">
    <location>
        <begin position="324"/>
        <end position="338"/>
    </location>
</feature>
<dbReference type="SUPFAM" id="SSF54373">
    <property type="entry name" value="FAD-linked reductases, C-terminal domain"/>
    <property type="match status" value="1"/>
</dbReference>
<accession>A0A6A6GKX2</accession>
<dbReference type="InterPro" id="IPR007867">
    <property type="entry name" value="GMC_OxRtase_C"/>
</dbReference>
<feature type="active site" description="Proton donor" evidence="3">
    <location>
        <position position="562"/>
    </location>
</feature>
<dbReference type="PIRSF" id="PIRSF000137">
    <property type="entry name" value="Alcohol_oxidase"/>
    <property type="match status" value="1"/>
</dbReference>
<name>A0A6A6GKX2_9PEZI</name>
<dbReference type="EMBL" id="ML992502">
    <property type="protein sequence ID" value="KAF2226412.1"/>
    <property type="molecule type" value="Genomic_DNA"/>
</dbReference>
<dbReference type="Gene3D" id="3.30.560.10">
    <property type="entry name" value="Glucose Oxidase, domain 3"/>
    <property type="match status" value="1"/>
</dbReference>
<feature type="chain" id="PRO_5025584730" description="Glucose-methanol-choline oxidoreductase N-terminal domain-containing protein" evidence="5">
    <location>
        <begin position="17"/>
        <end position="627"/>
    </location>
</feature>
<feature type="active site" description="Proton acceptor" evidence="3">
    <location>
        <position position="606"/>
    </location>
</feature>
<evidence type="ECO:0000313" key="7">
    <source>
        <dbReference type="EMBL" id="KAF2226412.1"/>
    </source>
</evidence>
<feature type="signal peptide" evidence="5">
    <location>
        <begin position="1"/>
        <end position="16"/>
    </location>
</feature>
<dbReference type="OrthoDB" id="269227at2759"/>
<sequence>MHTLILFLGILGFAAASPKQEFQYKRQSIWNGLWNGFIGMFGVTQTYDYVIIGGGTAGLTMANRLSANSKITVAVIEAGTYYQAANPVLSQTPAGDVLFVGSDPADNNPLVDWSFVTTPQAGANGRRIRYARGKCLGGSSARNFMIYQRPDRGSMQKWADDVGDQSFTWDNMQQYFRKSARFTPPNTTKRASNATTKFNAGAFSAAGSPLSVSYANYAGPFSSWMEKGFSAIGMPVAEDFNSGELNGHQYCSSTIDPAKQQRDSSQTAFLQPTAGRRNLKVYTGTTAKKIIFDNNKRATGVDVATVGFSNYRLNARREVILSAGAFQSPQLLMLSGIGPASTLNRFNIPIIADRPGVGQNLTDHIFFGPTYRTVVETFTRLSNDLLYVAAQFAIPYTVQKSGPLTNPVCDYLGWEKLPRSLLPSSTATTLGSLPASWPEIEYLSAPGYVGSFSNLFTTQPKDGFQYATILAALVAPFSRGTVTLSSASPSDLPLVDPNWLTHPVDAAVAVAAYKRVRQAFASDAMRPGLADDGREYFPGTDKAGDDAGILEAIRGSLHTVWHASCTCRMGRREDGNAVVDARGDVIGVTGLKVVDASAFALLPPGHPQSVVYALAEKVADEILKGVQ</sequence>
<dbReference type="Pfam" id="PF00732">
    <property type="entry name" value="GMC_oxred_N"/>
    <property type="match status" value="1"/>
</dbReference>
<dbReference type="InterPro" id="IPR036188">
    <property type="entry name" value="FAD/NAD-bd_sf"/>
</dbReference>
<evidence type="ECO:0000313" key="8">
    <source>
        <dbReference type="Proteomes" id="UP000799538"/>
    </source>
</evidence>
<dbReference type="SUPFAM" id="SSF51905">
    <property type="entry name" value="FAD/NAD(P)-binding domain"/>
    <property type="match status" value="1"/>
</dbReference>
<keyword evidence="4" id="KW-0285">Flavoprotein</keyword>
<evidence type="ECO:0000256" key="2">
    <source>
        <dbReference type="ARBA" id="ARBA00023180"/>
    </source>
</evidence>
<evidence type="ECO:0000256" key="3">
    <source>
        <dbReference type="PIRSR" id="PIRSR000137-1"/>
    </source>
</evidence>
<keyword evidence="2" id="KW-0325">Glycoprotein</keyword>
<reference evidence="8" key="1">
    <citation type="journal article" date="2020" name="Stud. Mycol.">
        <title>101 Dothideomycetes genomes: A test case for predicting lifestyles and emergence of pathogens.</title>
        <authorList>
            <person name="Haridas S."/>
            <person name="Albert R."/>
            <person name="Binder M."/>
            <person name="Bloem J."/>
            <person name="LaButti K."/>
            <person name="Salamov A."/>
            <person name="Andreopoulos B."/>
            <person name="Baker S."/>
            <person name="Barry K."/>
            <person name="Bills G."/>
            <person name="Bluhm B."/>
            <person name="Cannon C."/>
            <person name="Castanera R."/>
            <person name="Culley D."/>
            <person name="Daum C."/>
            <person name="Ezra D."/>
            <person name="Gonzalez J."/>
            <person name="Henrissat B."/>
            <person name="Kuo A."/>
            <person name="Liang C."/>
            <person name="Lipzen A."/>
            <person name="Lutzoni F."/>
            <person name="Magnuson J."/>
            <person name="Mondo S."/>
            <person name="Nolan M."/>
            <person name="Ohm R."/>
            <person name="Pangilinan J."/>
            <person name="Park H.-J."/>
            <person name="Ramirez L."/>
            <person name="Alfaro M."/>
            <person name="Sun H."/>
            <person name="Tritt A."/>
            <person name="Yoshinaga Y."/>
            <person name="Zwiers L.-H."/>
            <person name="Turgeon B."/>
            <person name="Goodwin S."/>
            <person name="Spatafora J."/>
            <person name="Crous P."/>
            <person name="Grigoriev I."/>
        </authorList>
    </citation>
    <scope>NUCLEOTIDE SEQUENCE [LARGE SCALE GENOMIC DNA]</scope>
    <source>
        <strain evidence="8">CECT 20119</strain>
    </source>
</reference>
<dbReference type="AlphaFoldDB" id="A0A6A6GKX2"/>
<feature type="binding site" evidence="4">
    <location>
        <begin position="607"/>
        <end position="608"/>
    </location>
    <ligand>
        <name>FAD</name>
        <dbReference type="ChEBI" id="CHEBI:57692"/>
    </ligand>
</feature>
<dbReference type="PANTHER" id="PTHR11552:SF138">
    <property type="entry name" value="DEHYDROGENASE PKFF-RELATED"/>
    <property type="match status" value="1"/>
</dbReference>
<protein>
    <recommendedName>
        <fullName evidence="6">Glucose-methanol-choline oxidoreductase N-terminal domain-containing protein</fullName>
    </recommendedName>
</protein>
<proteinExistence type="inferred from homology"/>
<evidence type="ECO:0000256" key="4">
    <source>
        <dbReference type="PIRSR" id="PIRSR000137-2"/>
    </source>
</evidence>
<dbReference type="InterPro" id="IPR000172">
    <property type="entry name" value="GMC_OxRdtase_N"/>
</dbReference>
<dbReference type="GO" id="GO:0016614">
    <property type="term" value="F:oxidoreductase activity, acting on CH-OH group of donors"/>
    <property type="evidence" value="ECO:0007669"/>
    <property type="project" value="InterPro"/>
</dbReference>
<keyword evidence="8" id="KW-1185">Reference proteome</keyword>
<dbReference type="GO" id="GO:0050660">
    <property type="term" value="F:flavin adenine dinucleotide binding"/>
    <property type="evidence" value="ECO:0007669"/>
    <property type="project" value="InterPro"/>
</dbReference>
<comment type="similarity">
    <text evidence="1">Belongs to the GMC oxidoreductase family.</text>
</comment>
<organism evidence="7 8">
    <name type="scientific">Elsinoe ampelina</name>
    <dbReference type="NCBI Taxonomy" id="302913"/>
    <lineage>
        <taxon>Eukaryota</taxon>
        <taxon>Fungi</taxon>
        <taxon>Dikarya</taxon>
        <taxon>Ascomycota</taxon>
        <taxon>Pezizomycotina</taxon>
        <taxon>Dothideomycetes</taxon>
        <taxon>Dothideomycetidae</taxon>
        <taxon>Myriangiales</taxon>
        <taxon>Elsinoaceae</taxon>
        <taxon>Elsinoe</taxon>
    </lineage>
</organism>
<gene>
    <name evidence="7" type="ORF">BDZ85DRAFT_287461</name>
</gene>
<dbReference type="Gene3D" id="3.50.50.60">
    <property type="entry name" value="FAD/NAD(P)-binding domain"/>
    <property type="match status" value="1"/>
</dbReference>
<evidence type="ECO:0000256" key="1">
    <source>
        <dbReference type="ARBA" id="ARBA00010790"/>
    </source>
</evidence>
<dbReference type="InterPro" id="IPR012132">
    <property type="entry name" value="GMC_OxRdtase"/>
</dbReference>
<feature type="binding site" evidence="4">
    <location>
        <begin position="561"/>
        <end position="562"/>
    </location>
    <ligand>
        <name>FAD</name>
        <dbReference type="ChEBI" id="CHEBI:57692"/>
    </ligand>
</feature>
<evidence type="ECO:0000259" key="6">
    <source>
        <dbReference type="PROSITE" id="PS00624"/>
    </source>
</evidence>
<dbReference type="PANTHER" id="PTHR11552">
    <property type="entry name" value="GLUCOSE-METHANOL-CHOLINE GMC OXIDOREDUCTASE"/>
    <property type="match status" value="1"/>
</dbReference>
<dbReference type="PROSITE" id="PS00624">
    <property type="entry name" value="GMC_OXRED_2"/>
    <property type="match status" value="1"/>
</dbReference>
<dbReference type="Proteomes" id="UP000799538">
    <property type="component" value="Unassembled WGS sequence"/>
</dbReference>
<dbReference type="GO" id="GO:0044550">
    <property type="term" value="P:secondary metabolite biosynthetic process"/>
    <property type="evidence" value="ECO:0007669"/>
    <property type="project" value="TreeGrafter"/>
</dbReference>